<dbReference type="SUPFAM" id="SSF46934">
    <property type="entry name" value="UBA-like"/>
    <property type="match status" value="1"/>
</dbReference>
<dbReference type="Pfam" id="PF00627">
    <property type="entry name" value="UBA"/>
    <property type="match status" value="1"/>
</dbReference>
<organism evidence="4">
    <name type="scientific">Anisakis simplex</name>
    <name type="common">Herring worm</name>
    <dbReference type="NCBI Taxonomy" id="6269"/>
    <lineage>
        <taxon>Eukaryota</taxon>
        <taxon>Metazoa</taxon>
        <taxon>Ecdysozoa</taxon>
        <taxon>Nematoda</taxon>
        <taxon>Chromadorea</taxon>
        <taxon>Rhabditida</taxon>
        <taxon>Spirurina</taxon>
        <taxon>Ascaridomorpha</taxon>
        <taxon>Ascaridoidea</taxon>
        <taxon>Anisakidae</taxon>
        <taxon>Anisakis</taxon>
        <taxon>Anisakis simplex complex</taxon>
    </lineage>
</organism>
<protein>
    <submittedName>
        <fullName evidence="4">UBA domain-containing protein</fullName>
    </submittedName>
</protein>
<reference evidence="2 3" key="2">
    <citation type="submission" date="2018-11" db="EMBL/GenBank/DDBJ databases">
        <authorList>
            <consortium name="Pathogen Informatics"/>
        </authorList>
    </citation>
    <scope>NUCLEOTIDE SEQUENCE [LARGE SCALE GENOMIC DNA]</scope>
</reference>
<sequence length="65" mass="7358">MVLLIGELDEASVNFLVDMGFDRDTVIEALFEYATVEEATEFLVANDRQQQNLLSNQPEEVGGWH</sequence>
<dbReference type="PROSITE" id="PS50030">
    <property type="entry name" value="UBA"/>
    <property type="match status" value="1"/>
</dbReference>
<feature type="domain" description="UBA" evidence="1">
    <location>
        <begin position="7"/>
        <end position="46"/>
    </location>
</feature>
<dbReference type="AlphaFoldDB" id="A0A0M3JQ28"/>
<dbReference type="Proteomes" id="UP000267096">
    <property type="component" value="Unassembled WGS sequence"/>
</dbReference>
<evidence type="ECO:0000313" key="2">
    <source>
        <dbReference type="EMBL" id="VDK39900.1"/>
    </source>
</evidence>
<dbReference type="Gene3D" id="1.10.8.10">
    <property type="entry name" value="DNA helicase RuvA subunit, C-terminal domain"/>
    <property type="match status" value="1"/>
</dbReference>
<evidence type="ECO:0000259" key="1">
    <source>
        <dbReference type="PROSITE" id="PS50030"/>
    </source>
</evidence>
<dbReference type="InterPro" id="IPR015940">
    <property type="entry name" value="UBA"/>
</dbReference>
<evidence type="ECO:0000313" key="3">
    <source>
        <dbReference type="Proteomes" id="UP000267096"/>
    </source>
</evidence>
<evidence type="ECO:0000313" key="4">
    <source>
        <dbReference type="WBParaSite" id="ASIM_0000977901-mRNA-1"/>
    </source>
</evidence>
<proteinExistence type="predicted"/>
<keyword evidence="3" id="KW-1185">Reference proteome</keyword>
<dbReference type="WBParaSite" id="ASIM_0000977901-mRNA-1">
    <property type="protein sequence ID" value="ASIM_0000977901-mRNA-1"/>
    <property type="gene ID" value="ASIM_0000977901"/>
</dbReference>
<dbReference type="InterPro" id="IPR009060">
    <property type="entry name" value="UBA-like_sf"/>
</dbReference>
<gene>
    <name evidence="2" type="ORF">ASIM_LOCUS9501</name>
</gene>
<dbReference type="EMBL" id="UYRR01029293">
    <property type="protein sequence ID" value="VDK39900.1"/>
    <property type="molecule type" value="Genomic_DNA"/>
</dbReference>
<accession>A0A0M3JQ28</accession>
<reference evidence="4" key="1">
    <citation type="submission" date="2017-02" db="UniProtKB">
        <authorList>
            <consortium name="WormBaseParasite"/>
        </authorList>
    </citation>
    <scope>IDENTIFICATION</scope>
</reference>
<name>A0A0M3JQ28_ANISI</name>